<proteinExistence type="predicted"/>
<sequence length="100" mass="11985">MDRDKSNYLEQEFYELLKHDNRFFELMQSRSIDGISYSNLDGSKDAWFSSSLINLLRYETEESPTSMHWLSQRVHPQDLDTYNKLQQIQVENPSIHTRQL</sequence>
<gene>
    <name evidence="1" type="ORF">JCM19232_2718</name>
</gene>
<dbReference type="Gene3D" id="3.30.450.20">
    <property type="entry name" value="PAS domain"/>
    <property type="match status" value="1"/>
</dbReference>
<accession>A0A0B8PFN2</accession>
<name>A0A0B8PFN2_9VIBR</name>
<dbReference type="AlphaFoldDB" id="A0A0B8PFN2"/>
<comment type="caution">
    <text evidence="1">The sequence shown here is derived from an EMBL/GenBank/DDBJ whole genome shotgun (WGS) entry which is preliminary data.</text>
</comment>
<reference evidence="1 2" key="1">
    <citation type="submission" date="2015-01" db="EMBL/GenBank/DDBJ databases">
        <title>Vibrio sp. C5 JCM 19232 whole genome shotgun sequence.</title>
        <authorList>
            <person name="Sawabe T."/>
            <person name="Meirelles P."/>
            <person name="Feng G."/>
            <person name="Sayaka M."/>
            <person name="Hattori M."/>
            <person name="Ohkuma M."/>
        </authorList>
    </citation>
    <scope>NUCLEOTIDE SEQUENCE [LARGE SCALE GENOMIC DNA]</scope>
    <source>
        <strain evidence="1 2">JCM19232</strain>
    </source>
</reference>
<dbReference type="EMBL" id="BBSA01000024">
    <property type="protein sequence ID" value="GAM65790.1"/>
    <property type="molecule type" value="Genomic_DNA"/>
</dbReference>
<protein>
    <submittedName>
        <fullName evidence="1">Uncharacterized protein</fullName>
    </submittedName>
</protein>
<evidence type="ECO:0000313" key="1">
    <source>
        <dbReference type="EMBL" id="GAM65790.1"/>
    </source>
</evidence>
<evidence type="ECO:0000313" key="2">
    <source>
        <dbReference type="Proteomes" id="UP000031670"/>
    </source>
</evidence>
<dbReference type="Proteomes" id="UP000031670">
    <property type="component" value="Unassembled WGS sequence"/>
</dbReference>
<reference evidence="1 2" key="2">
    <citation type="submission" date="2015-01" db="EMBL/GenBank/DDBJ databases">
        <authorList>
            <consortium name="NBRP consortium"/>
            <person name="Sawabe T."/>
            <person name="Meirelles P."/>
            <person name="Feng G."/>
            <person name="Sayaka M."/>
            <person name="Hattori M."/>
            <person name="Ohkuma M."/>
        </authorList>
    </citation>
    <scope>NUCLEOTIDE SEQUENCE [LARGE SCALE GENOMIC DNA]</scope>
    <source>
        <strain evidence="1 2">JCM19232</strain>
    </source>
</reference>
<organism evidence="1 2">
    <name type="scientific">Vibrio ishigakensis</name>
    <dbReference type="NCBI Taxonomy" id="1481914"/>
    <lineage>
        <taxon>Bacteria</taxon>
        <taxon>Pseudomonadati</taxon>
        <taxon>Pseudomonadota</taxon>
        <taxon>Gammaproteobacteria</taxon>
        <taxon>Vibrionales</taxon>
        <taxon>Vibrionaceae</taxon>
        <taxon>Vibrio</taxon>
    </lineage>
</organism>